<dbReference type="AlphaFoldDB" id="A0A1S1HAA1"/>
<dbReference type="Gene3D" id="1.10.238.160">
    <property type="match status" value="1"/>
</dbReference>
<comment type="caution">
    <text evidence="1">The sequence shown here is derived from an EMBL/GenBank/DDBJ whole genome shotgun (WGS) entry which is preliminary data.</text>
</comment>
<dbReference type="PANTHER" id="PTHR36154:SF1">
    <property type="entry name" value="DNA-BINDING TRANSCRIPTIONAL ACTIVATOR ALPA"/>
    <property type="match status" value="1"/>
</dbReference>
<dbReference type="Pfam" id="PF05930">
    <property type="entry name" value="Phage_AlpA"/>
    <property type="match status" value="1"/>
</dbReference>
<dbReference type="EMBL" id="MIPT01000001">
    <property type="protein sequence ID" value="OHT19057.1"/>
    <property type="molecule type" value="Genomic_DNA"/>
</dbReference>
<organism evidence="1 2">
    <name type="scientific">Edaphosphingomonas haloaromaticamans</name>
    <dbReference type="NCBI Taxonomy" id="653954"/>
    <lineage>
        <taxon>Bacteria</taxon>
        <taxon>Pseudomonadati</taxon>
        <taxon>Pseudomonadota</taxon>
        <taxon>Alphaproteobacteria</taxon>
        <taxon>Sphingomonadales</taxon>
        <taxon>Rhizorhabdaceae</taxon>
        <taxon>Edaphosphingomonas</taxon>
    </lineage>
</organism>
<sequence>MAERFITMVEVRQRVALSKTEIYRKINKGNFPRPVPLGSQKVVWVESEVAAWMAERLAAREAQEGAEVRAASGRRAQAASYGGQARLIDRVVDRGAA</sequence>
<gene>
    <name evidence="1" type="ORF">BHE75_01039</name>
</gene>
<evidence type="ECO:0000313" key="2">
    <source>
        <dbReference type="Proteomes" id="UP000179467"/>
    </source>
</evidence>
<dbReference type="PANTHER" id="PTHR36154">
    <property type="entry name" value="DNA-BINDING TRANSCRIPTIONAL ACTIVATOR ALPA"/>
    <property type="match status" value="1"/>
</dbReference>
<dbReference type="InterPro" id="IPR010260">
    <property type="entry name" value="AlpA"/>
</dbReference>
<evidence type="ECO:0000313" key="1">
    <source>
        <dbReference type="EMBL" id="OHT19057.1"/>
    </source>
</evidence>
<protein>
    <submittedName>
        <fullName evidence="1">Prophage CP4-57 regulatory protein (AlpA)</fullName>
    </submittedName>
</protein>
<dbReference type="RefSeq" id="WP_217494711.1">
    <property type="nucleotide sequence ID" value="NZ_MIPT01000001.1"/>
</dbReference>
<reference evidence="1 2" key="1">
    <citation type="submission" date="2016-09" db="EMBL/GenBank/DDBJ databases">
        <title>Metabolic pathway, cell adaptation mechanisms and a novel monoxygenase revealed through proteogenomic-transcription analysis of a Sphingomonas haloaromaticamans strain degrading the fungicide ortho-phenylphenol.</title>
        <authorList>
            <person name="Perruchon C."/>
            <person name="Papadopoulou E.S."/>
            <person name="Rousidou C."/>
            <person name="Vasileiadis S."/>
            <person name="Tanou G."/>
            <person name="Amoutzias G."/>
            <person name="Molassiotis A."/>
            <person name="Karpouzas D.G."/>
        </authorList>
    </citation>
    <scope>NUCLEOTIDE SEQUENCE [LARGE SCALE GENOMIC DNA]</scope>
    <source>
        <strain evidence="1 2">P3</strain>
    </source>
</reference>
<proteinExistence type="predicted"/>
<keyword evidence="2" id="KW-1185">Reference proteome</keyword>
<accession>A0A1S1HAA1</accession>
<name>A0A1S1HAA1_9SPHN</name>
<dbReference type="Proteomes" id="UP000179467">
    <property type="component" value="Unassembled WGS sequence"/>
</dbReference>
<dbReference type="InterPro" id="IPR052931">
    <property type="entry name" value="Prophage_regulatory_activator"/>
</dbReference>